<gene>
    <name evidence="6 9" type="primary">frr</name>
    <name evidence="8" type="ORF">GJ689_08510</name>
    <name evidence="9" type="ORF">RHODGE_RHODGE_00349</name>
</gene>
<sequence>MTAESYDLNELKRRMTGALQVLKQELGGLRTGRASTSLLDHIQADVYGSHMPLNQLASISVPEPRLISVQVWDKSAVHAVEKAIVAANIGLTPNTEGQVIRLRVPELNEERRKELVKVAHKYAEQARVAVRHVRRDGMEVLKKLDKDGDIGRDEHDRMSEEVQKATDKAIADIDQALATKEKEIMTV</sequence>
<keyword evidence="4 6" id="KW-0648">Protein biosynthesis</keyword>
<reference evidence="10" key="2">
    <citation type="submission" date="2018-10" db="EMBL/GenBank/DDBJ databases">
        <authorList>
            <person name="Peiro R."/>
            <person name="Begona"/>
            <person name="Cbmso G."/>
            <person name="Lopez M."/>
            <person name="Gonzalez S."/>
            <person name="Sacristan E."/>
            <person name="Castillo E."/>
        </authorList>
    </citation>
    <scope>NUCLEOTIDE SEQUENCE [LARGE SCALE GENOMIC DNA]</scope>
</reference>
<proteinExistence type="inferred from homology"/>
<dbReference type="InterPro" id="IPR023584">
    <property type="entry name" value="Ribosome_recyc_fac_dom"/>
</dbReference>
<evidence type="ECO:0000256" key="1">
    <source>
        <dbReference type="ARBA" id="ARBA00004496"/>
    </source>
</evidence>
<dbReference type="FunFam" id="3.30.1360.40:FF:000001">
    <property type="entry name" value="Ribosome-recycling factor"/>
    <property type="match status" value="1"/>
</dbReference>
<dbReference type="Proteomes" id="UP000438991">
    <property type="component" value="Unassembled WGS sequence"/>
</dbReference>
<dbReference type="Proteomes" id="UP000289200">
    <property type="component" value="Unassembled WGS sequence"/>
</dbReference>
<comment type="caution">
    <text evidence="9">The sequence shown here is derived from an EMBL/GenBank/DDBJ whole genome shotgun (WGS) entry which is preliminary data.</text>
</comment>
<evidence type="ECO:0000256" key="6">
    <source>
        <dbReference type="HAMAP-Rule" id="MF_00040"/>
    </source>
</evidence>
<accession>A0A447CPW4</accession>
<evidence type="ECO:0000256" key="2">
    <source>
        <dbReference type="ARBA" id="ARBA00005912"/>
    </source>
</evidence>
<dbReference type="RefSeq" id="WP_155479263.1">
    <property type="nucleotide sequence ID" value="NZ_NPEW01000248.1"/>
</dbReference>
<evidence type="ECO:0000256" key="5">
    <source>
        <dbReference type="ARBA" id="ARBA00025050"/>
    </source>
</evidence>
<dbReference type="PANTHER" id="PTHR20982:SF3">
    <property type="entry name" value="MITOCHONDRIAL RIBOSOME RECYCLING FACTOR PSEUDO 1"/>
    <property type="match status" value="1"/>
</dbReference>
<evidence type="ECO:0000313" key="10">
    <source>
        <dbReference type="Proteomes" id="UP000289200"/>
    </source>
</evidence>
<dbReference type="EMBL" id="UWOC01000021">
    <property type="protein sequence ID" value="VCU07242.1"/>
    <property type="molecule type" value="Genomic_DNA"/>
</dbReference>
<comment type="similarity">
    <text evidence="2 6">Belongs to the RRF family.</text>
</comment>
<reference evidence="9" key="1">
    <citation type="submission" date="2018-10" db="EMBL/GenBank/DDBJ databases">
        <authorList>
            <person name="Peiro R."/>
            <person name="Begona"/>
            <person name="Cbmso G."/>
            <person name="Lopez M."/>
            <person name="Gonzalez S."/>
            <person name="Sacristan E."/>
            <person name="Castillo E."/>
        </authorList>
    </citation>
    <scope>NUCLEOTIDE SEQUENCE</scope>
    <source>
        <strain evidence="9">Rhod_genome</strain>
    </source>
</reference>
<dbReference type="GO" id="GO:0043023">
    <property type="term" value="F:ribosomal large subunit binding"/>
    <property type="evidence" value="ECO:0007669"/>
    <property type="project" value="TreeGrafter"/>
</dbReference>
<dbReference type="Pfam" id="PF01765">
    <property type="entry name" value="RRF"/>
    <property type="match status" value="1"/>
</dbReference>
<dbReference type="InterPro" id="IPR002661">
    <property type="entry name" value="Ribosome_recyc_fac"/>
</dbReference>
<evidence type="ECO:0000256" key="4">
    <source>
        <dbReference type="ARBA" id="ARBA00022917"/>
    </source>
</evidence>
<dbReference type="AlphaFoldDB" id="A0A447CPW4"/>
<reference evidence="8 11" key="3">
    <citation type="submission" date="2019-11" db="EMBL/GenBank/DDBJ databases">
        <title>Whole-genome sequence of Rhodoplanes serenus DSM 18633, type strain.</title>
        <authorList>
            <person name="Kyndt J.A."/>
            <person name="Meyer T.E."/>
        </authorList>
    </citation>
    <scope>NUCLEOTIDE SEQUENCE [LARGE SCALE GENOMIC DNA]</scope>
    <source>
        <strain evidence="8 11">DSM 18633</strain>
    </source>
</reference>
<protein>
    <recommendedName>
        <fullName evidence="6">Ribosome-recycling factor</fullName>
        <shortName evidence="6">RRF</shortName>
    </recommendedName>
    <alternativeName>
        <fullName evidence="6">Ribosome-releasing factor</fullName>
    </alternativeName>
</protein>
<dbReference type="EMBL" id="WNKV01000005">
    <property type="protein sequence ID" value="MTW16250.1"/>
    <property type="molecule type" value="Genomic_DNA"/>
</dbReference>
<name>A0A447CPW4_9BRAD</name>
<organism evidence="9 10">
    <name type="scientific">Rhodoplanes serenus</name>
    <dbReference type="NCBI Taxonomy" id="200615"/>
    <lineage>
        <taxon>Bacteria</taxon>
        <taxon>Pseudomonadati</taxon>
        <taxon>Pseudomonadota</taxon>
        <taxon>Alphaproteobacteria</taxon>
        <taxon>Hyphomicrobiales</taxon>
        <taxon>Nitrobacteraceae</taxon>
        <taxon>Rhodoplanes</taxon>
    </lineage>
</organism>
<dbReference type="CDD" id="cd00520">
    <property type="entry name" value="RRF"/>
    <property type="match status" value="1"/>
</dbReference>
<dbReference type="Gene3D" id="1.10.132.20">
    <property type="entry name" value="Ribosome-recycling factor"/>
    <property type="match status" value="1"/>
</dbReference>
<dbReference type="SUPFAM" id="SSF55194">
    <property type="entry name" value="Ribosome recycling factor, RRF"/>
    <property type="match status" value="1"/>
</dbReference>
<evidence type="ECO:0000256" key="3">
    <source>
        <dbReference type="ARBA" id="ARBA00022490"/>
    </source>
</evidence>
<dbReference type="HAMAP" id="MF_00040">
    <property type="entry name" value="RRF"/>
    <property type="match status" value="1"/>
</dbReference>
<comment type="function">
    <text evidence="5 6">Responsible for the release of ribosomes from messenger RNA at the termination of protein biosynthesis. May increase the efficiency of translation by recycling ribosomes from one round of translation to another.</text>
</comment>
<dbReference type="FunFam" id="1.10.132.20:FF:000001">
    <property type="entry name" value="Ribosome-recycling factor"/>
    <property type="match status" value="1"/>
</dbReference>
<evidence type="ECO:0000259" key="7">
    <source>
        <dbReference type="Pfam" id="PF01765"/>
    </source>
</evidence>
<evidence type="ECO:0000313" key="9">
    <source>
        <dbReference type="EMBL" id="VCU07242.1"/>
    </source>
</evidence>
<keyword evidence="3 6" id="KW-0963">Cytoplasm</keyword>
<feature type="domain" description="Ribosome recycling factor" evidence="7">
    <location>
        <begin position="22"/>
        <end position="185"/>
    </location>
</feature>
<dbReference type="Gene3D" id="3.30.1360.40">
    <property type="match status" value="1"/>
</dbReference>
<keyword evidence="10" id="KW-1185">Reference proteome</keyword>
<evidence type="ECO:0000313" key="11">
    <source>
        <dbReference type="Proteomes" id="UP000438991"/>
    </source>
</evidence>
<evidence type="ECO:0000313" key="8">
    <source>
        <dbReference type="EMBL" id="MTW16250.1"/>
    </source>
</evidence>
<comment type="subcellular location">
    <subcellularLocation>
        <location evidence="1 6">Cytoplasm</location>
    </subcellularLocation>
</comment>
<dbReference type="GO" id="GO:0002184">
    <property type="term" value="P:cytoplasmic translational termination"/>
    <property type="evidence" value="ECO:0007669"/>
    <property type="project" value="TreeGrafter"/>
</dbReference>
<dbReference type="GO" id="GO:0005829">
    <property type="term" value="C:cytosol"/>
    <property type="evidence" value="ECO:0007669"/>
    <property type="project" value="GOC"/>
</dbReference>
<dbReference type="NCBIfam" id="TIGR00496">
    <property type="entry name" value="frr"/>
    <property type="match status" value="1"/>
</dbReference>
<dbReference type="PANTHER" id="PTHR20982">
    <property type="entry name" value="RIBOSOME RECYCLING FACTOR"/>
    <property type="match status" value="1"/>
</dbReference>
<dbReference type="InterPro" id="IPR036191">
    <property type="entry name" value="RRF_sf"/>
</dbReference>